<dbReference type="FunFam" id="1.20.1560.10:FF:000002">
    <property type="entry name" value="ABC transporter C family member 5"/>
    <property type="match status" value="1"/>
</dbReference>
<dbReference type="PROSITE" id="PS50929">
    <property type="entry name" value="ABC_TM1F"/>
    <property type="match status" value="1"/>
</dbReference>
<dbReference type="PROSITE" id="PS50893">
    <property type="entry name" value="ABC_TRANSPORTER_2"/>
    <property type="match status" value="1"/>
</dbReference>
<keyword evidence="3" id="KW-0813">Transport</keyword>
<dbReference type="SUPFAM" id="SSF52540">
    <property type="entry name" value="P-loop containing nucleoside triphosphate hydrolases"/>
    <property type="match status" value="2"/>
</dbReference>
<evidence type="ECO:0000259" key="15">
    <source>
        <dbReference type="PROSITE" id="PS50929"/>
    </source>
</evidence>
<keyword evidence="9" id="KW-1278">Translocase</keyword>
<dbReference type="EMBL" id="CP097510">
    <property type="protein sequence ID" value="URE32929.1"/>
    <property type="molecule type" value="Genomic_DNA"/>
</dbReference>
<feature type="transmembrane region" description="Helical" evidence="13">
    <location>
        <begin position="267"/>
        <end position="285"/>
    </location>
</feature>
<evidence type="ECO:0000256" key="5">
    <source>
        <dbReference type="ARBA" id="ARBA00022692"/>
    </source>
</evidence>
<dbReference type="GO" id="GO:0140359">
    <property type="term" value="F:ABC-type transporter activity"/>
    <property type="evidence" value="ECO:0007669"/>
    <property type="project" value="InterPro"/>
</dbReference>
<evidence type="ECO:0000256" key="11">
    <source>
        <dbReference type="ARBA" id="ARBA00023136"/>
    </source>
</evidence>
<comment type="similarity">
    <text evidence="2">Belongs to the ABC transporter superfamily. ABCC family. Conjugate transporter (TC 3.A.1.208) subfamily.</text>
</comment>
<dbReference type="GO" id="GO:0016887">
    <property type="term" value="F:ATP hydrolysis activity"/>
    <property type="evidence" value="ECO:0007669"/>
    <property type="project" value="InterPro"/>
</dbReference>
<keyword evidence="8" id="KW-0067">ATP-binding</keyword>
<dbReference type="CDD" id="cd18580">
    <property type="entry name" value="ABC_6TM_ABCC_D2"/>
    <property type="match status" value="1"/>
</dbReference>
<feature type="transmembrane region" description="Helical" evidence="13">
    <location>
        <begin position="351"/>
        <end position="371"/>
    </location>
</feature>
<evidence type="ECO:0000256" key="13">
    <source>
        <dbReference type="SAM" id="Phobius"/>
    </source>
</evidence>
<dbReference type="Pfam" id="PF00664">
    <property type="entry name" value="ABC_membrane"/>
    <property type="match status" value="1"/>
</dbReference>
<sequence length="687" mass="77941">MKLLSCKTLIYVTHQLEFLHAADLILVMRDGKVVQSGKYEELMEDTNGELVQQMAAYDQSLCQVNPSKEKDLSIRTRHRMKQKDLRELEHNDQIGISELSERSYEEERESGQVKWHVYHTFVTSACKGALVPVLLLCQVLFQGLQMSSNYWVAWVTEKEDRVSRENLIGVFILLSASSSGFVLGRAVLLTTIAIKTAQKLFLGMATSITRAPMSFFDSTPSGRILNRSSTDQSVVDTDIPYRLAGLAFALVQLLCIIVLMSQVAWPVFILFIVTVAVSVWHQTYYVSSARELARMVGIRKAPILHHFSESLAGAITIRGSNQQERFSKKNLSLIDDYSRITFHNSATMEWLSVRINFLFNLKFFTMLTILVSMPRNAIDPRLAATYGLNLSVLQAWVIWNLCNVENKMISVERILRFSGIPSEAPPGDRGLQTRTRLAYVWNHRAPQSPCPIRPCSSHDLEGCQLQLPWREEGWSCGQDRKWQVHTHPISVQSDISRIGLHDLRSKLSIIPQDPTLFRGTVRTNLDPLQQHSDLEIWEALYKCQLGAVVKQDQRLLDAPAAEDGENWSVGQRQLVCLARVLLKRRKILVLDEATASVDTATDNFVQKTIREETGDCTVITVAHRIPTVIDSDLVLVLDEGEIVEFSSPQKLMRDESSAFSRLVMEFLGRSNSDHHDFELEREGLWID</sequence>
<reference evidence="16" key="1">
    <citation type="submission" date="2022-05" db="EMBL/GenBank/DDBJ databases">
        <title>The Musa troglodytarum L. genome provides insights into the mechanism of non-climacteric behaviour and enrichment of carotenoids.</title>
        <authorList>
            <person name="Wang J."/>
        </authorList>
    </citation>
    <scope>NUCLEOTIDE SEQUENCE</scope>
    <source>
        <tissue evidence="16">Leaf</tissue>
    </source>
</reference>
<evidence type="ECO:0000256" key="4">
    <source>
        <dbReference type="ARBA" id="ARBA00022475"/>
    </source>
</evidence>
<dbReference type="GO" id="GO:0005524">
    <property type="term" value="F:ATP binding"/>
    <property type="evidence" value="ECO:0007669"/>
    <property type="project" value="UniProtKB-KW"/>
</dbReference>
<comment type="subcellular location">
    <subcellularLocation>
        <location evidence="1">Cell membrane</location>
        <topology evidence="1">Multi-pass membrane protein</topology>
    </subcellularLocation>
</comment>
<evidence type="ECO:0000313" key="16">
    <source>
        <dbReference type="EMBL" id="URE32929.1"/>
    </source>
</evidence>
<evidence type="ECO:0000256" key="9">
    <source>
        <dbReference type="ARBA" id="ARBA00022967"/>
    </source>
</evidence>
<dbReference type="Proteomes" id="UP001055439">
    <property type="component" value="Chromosome 8"/>
</dbReference>
<keyword evidence="17" id="KW-1185">Reference proteome</keyword>
<dbReference type="Gene3D" id="3.40.50.300">
    <property type="entry name" value="P-loop containing nucleotide triphosphate hydrolases"/>
    <property type="match status" value="2"/>
</dbReference>
<dbReference type="InterPro" id="IPR044726">
    <property type="entry name" value="ABCC_6TM_D2"/>
</dbReference>
<evidence type="ECO:0000256" key="6">
    <source>
        <dbReference type="ARBA" id="ARBA00022737"/>
    </source>
</evidence>
<dbReference type="SUPFAM" id="SSF90123">
    <property type="entry name" value="ABC transporter transmembrane region"/>
    <property type="match status" value="1"/>
</dbReference>
<dbReference type="Pfam" id="PF00005">
    <property type="entry name" value="ABC_tran"/>
    <property type="match status" value="1"/>
</dbReference>
<dbReference type="CDD" id="cd03244">
    <property type="entry name" value="ABCC_MRP_domain2"/>
    <property type="match status" value="1"/>
</dbReference>
<dbReference type="InterPro" id="IPR011527">
    <property type="entry name" value="ABC1_TM_dom"/>
</dbReference>
<keyword evidence="10 13" id="KW-1133">Transmembrane helix</keyword>
<evidence type="ECO:0000256" key="1">
    <source>
        <dbReference type="ARBA" id="ARBA00004651"/>
    </source>
</evidence>
<keyword evidence="11 13" id="KW-0472">Membrane</keyword>
<dbReference type="InterPro" id="IPR050173">
    <property type="entry name" value="ABC_transporter_C-like"/>
</dbReference>
<feature type="domain" description="ABC transporter" evidence="14">
    <location>
        <begin position="361"/>
        <end position="664"/>
    </location>
</feature>
<evidence type="ECO:0000256" key="10">
    <source>
        <dbReference type="ARBA" id="ARBA00022989"/>
    </source>
</evidence>
<feature type="transmembrane region" description="Helical" evidence="13">
    <location>
        <begin position="167"/>
        <end position="188"/>
    </location>
</feature>
<feature type="transmembrane region" description="Helical" evidence="13">
    <location>
        <begin position="117"/>
        <end position="141"/>
    </location>
</feature>
<keyword evidence="5 13" id="KW-0812">Transmembrane</keyword>
<dbReference type="InterPro" id="IPR003439">
    <property type="entry name" value="ABC_transporter-like_ATP-bd"/>
</dbReference>
<evidence type="ECO:0000256" key="3">
    <source>
        <dbReference type="ARBA" id="ARBA00022448"/>
    </source>
</evidence>
<keyword evidence="4" id="KW-1003">Cell membrane</keyword>
<feature type="transmembrane region" description="Helical" evidence="13">
    <location>
        <begin position="239"/>
        <end position="260"/>
    </location>
</feature>
<evidence type="ECO:0000313" key="17">
    <source>
        <dbReference type="Proteomes" id="UP001055439"/>
    </source>
</evidence>
<evidence type="ECO:0000259" key="14">
    <source>
        <dbReference type="PROSITE" id="PS50893"/>
    </source>
</evidence>
<evidence type="ECO:0000256" key="8">
    <source>
        <dbReference type="ARBA" id="ARBA00022840"/>
    </source>
</evidence>
<dbReference type="Gene3D" id="1.20.1560.10">
    <property type="entry name" value="ABC transporter type 1, transmembrane domain"/>
    <property type="match status" value="1"/>
</dbReference>
<dbReference type="InterPro" id="IPR036640">
    <property type="entry name" value="ABC1_TM_sf"/>
</dbReference>
<evidence type="ECO:0000256" key="2">
    <source>
        <dbReference type="ARBA" id="ARBA00009726"/>
    </source>
</evidence>
<evidence type="ECO:0000256" key="12">
    <source>
        <dbReference type="ARBA" id="ARBA00023180"/>
    </source>
</evidence>
<dbReference type="OrthoDB" id="6500128at2759"/>
<dbReference type="InterPro" id="IPR027417">
    <property type="entry name" value="P-loop_NTPase"/>
</dbReference>
<name>A0A9E7KZU5_9LILI</name>
<evidence type="ECO:0000256" key="7">
    <source>
        <dbReference type="ARBA" id="ARBA00022741"/>
    </source>
</evidence>
<keyword evidence="7" id="KW-0547">Nucleotide-binding</keyword>
<proteinExistence type="inferred from homology"/>
<keyword evidence="12" id="KW-0325">Glycoprotein</keyword>
<keyword evidence="6" id="KW-0677">Repeat</keyword>
<dbReference type="AlphaFoldDB" id="A0A9E7KZU5"/>
<dbReference type="GO" id="GO:0005886">
    <property type="term" value="C:plasma membrane"/>
    <property type="evidence" value="ECO:0007669"/>
    <property type="project" value="UniProtKB-SubCell"/>
</dbReference>
<protein>
    <submittedName>
        <fullName evidence="16">ABC transporter transmembrane region</fullName>
    </submittedName>
</protein>
<accession>A0A9E7KZU5</accession>
<dbReference type="PANTHER" id="PTHR24223">
    <property type="entry name" value="ATP-BINDING CASSETTE SUB-FAMILY C"/>
    <property type="match status" value="1"/>
</dbReference>
<feature type="domain" description="ABC transmembrane type-1" evidence="15">
    <location>
        <begin position="133"/>
        <end position="372"/>
    </location>
</feature>
<gene>
    <name evidence="16" type="ORF">MUK42_17800</name>
</gene>
<dbReference type="PANTHER" id="PTHR24223:SF463">
    <property type="entry name" value="(WILD MALAYSIAN BANANA) HYPOTHETICAL PROTEIN"/>
    <property type="match status" value="1"/>
</dbReference>
<dbReference type="FunFam" id="3.40.50.300:FF:002145">
    <property type="entry name" value="ABC transporter (MsbA subfamily)"/>
    <property type="match status" value="1"/>
</dbReference>
<organism evidence="16 17">
    <name type="scientific">Musa troglodytarum</name>
    <name type="common">fe'i banana</name>
    <dbReference type="NCBI Taxonomy" id="320322"/>
    <lineage>
        <taxon>Eukaryota</taxon>
        <taxon>Viridiplantae</taxon>
        <taxon>Streptophyta</taxon>
        <taxon>Embryophyta</taxon>
        <taxon>Tracheophyta</taxon>
        <taxon>Spermatophyta</taxon>
        <taxon>Magnoliopsida</taxon>
        <taxon>Liliopsida</taxon>
        <taxon>Zingiberales</taxon>
        <taxon>Musaceae</taxon>
        <taxon>Musa</taxon>
    </lineage>
</organism>